<accession>A0A0S4XNI6</accession>
<dbReference type="Pfam" id="PF03352">
    <property type="entry name" value="Adenine_glyco"/>
    <property type="match status" value="1"/>
</dbReference>
<dbReference type="GO" id="GO:0006284">
    <property type="term" value="P:base-excision repair"/>
    <property type="evidence" value="ECO:0007669"/>
    <property type="project" value="InterPro"/>
</dbReference>
<dbReference type="PANTHER" id="PTHR30037:SF4">
    <property type="entry name" value="DNA-3-METHYLADENINE GLYCOSYLASE I"/>
    <property type="match status" value="1"/>
</dbReference>
<keyword evidence="1" id="KW-0862">Zinc</keyword>
<dbReference type="EMBL" id="FAXN01000023">
    <property type="protein sequence ID" value="CUV65313.1"/>
    <property type="molecule type" value="Genomic_DNA"/>
</dbReference>
<feature type="binding site" evidence="1">
    <location>
        <position position="7"/>
    </location>
    <ligand>
        <name>Zn(2+)</name>
        <dbReference type="ChEBI" id="CHEBI:29105"/>
    </ligand>
</feature>
<dbReference type="InterPro" id="IPR052891">
    <property type="entry name" value="DNA-3mA_glycosylase"/>
</dbReference>
<keyword evidence="2" id="KW-0326">Glycosidase</keyword>
<dbReference type="GO" id="GO:0008725">
    <property type="term" value="F:DNA-3-methyladenine glycosylase activity"/>
    <property type="evidence" value="ECO:0007669"/>
    <property type="project" value="UniProtKB-EC"/>
</dbReference>
<dbReference type="EC" id="3.2.2.20" evidence="2"/>
<dbReference type="InterPro" id="IPR011257">
    <property type="entry name" value="DNA_glycosylase"/>
</dbReference>
<feature type="binding site" evidence="1">
    <location>
        <position position="21"/>
    </location>
    <ligand>
        <name>Zn(2+)</name>
        <dbReference type="ChEBI" id="CHEBI:29105"/>
    </ligand>
</feature>
<feature type="binding site" evidence="1">
    <location>
        <position position="183"/>
    </location>
    <ligand>
        <name>Zn(2+)</name>
        <dbReference type="ChEBI" id="CHEBI:29105"/>
    </ligand>
</feature>
<dbReference type="InterPro" id="IPR005019">
    <property type="entry name" value="Adenine_glyco"/>
</dbReference>
<dbReference type="SUPFAM" id="SSF48150">
    <property type="entry name" value="DNA-glycosylase"/>
    <property type="match status" value="1"/>
</dbReference>
<evidence type="ECO:0000313" key="2">
    <source>
        <dbReference type="EMBL" id="CUV65313.1"/>
    </source>
</evidence>
<sequence length="190" mass="21616">MSDKIRCGWVKLSDPIYVAYHDEEWGKPLHDDMALFELFSLETQSCGLSWLTVLKKREGYRKAFEGFNLQKVAAFSNDDIDRIMKSGLVIKSRPKIEAIIANAKGFLEIVKDFGSIDSYFWGKVGGAQIINDVPFYKDAQCTSSISDEITFELKKRGFKFIGSTTIYAFMQACGMVDDHENECICKKNFN</sequence>
<dbReference type="GO" id="GO:0046872">
    <property type="term" value="F:metal ion binding"/>
    <property type="evidence" value="ECO:0007669"/>
    <property type="project" value="UniProtKB-KW"/>
</dbReference>
<dbReference type="AlphaFoldDB" id="A0A0S4XNI6"/>
<dbReference type="PANTHER" id="PTHR30037">
    <property type="entry name" value="DNA-3-METHYLADENINE GLYCOSYLASE 1"/>
    <property type="match status" value="1"/>
</dbReference>
<feature type="binding site" evidence="1">
    <location>
        <position position="179"/>
    </location>
    <ligand>
        <name>Zn(2+)</name>
        <dbReference type="ChEBI" id="CHEBI:29105"/>
    </ligand>
</feature>
<keyword evidence="2" id="KW-0378">Hydrolase</keyword>
<gene>
    <name evidence="2" type="primary">tag</name>
    <name evidence="2" type="ORF">BN3087_240052</name>
</gene>
<organism evidence="2">
    <name type="scientific">Sulfurovum sp. enrichment culture clone C5</name>
    <dbReference type="NCBI Taxonomy" id="497650"/>
    <lineage>
        <taxon>Bacteria</taxon>
        <taxon>Pseudomonadati</taxon>
        <taxon>Campylobacterota</taxon>
        <taxon>Epsilonproteobacteria</taxon>
        <taxon>Campylobacterales</taxon>
        <taxon>Sulfurovaceae</taxon>
        <taxon>Sulfurovum</taxon>
        <taxon>environmental samples</taxon>
    </lineage>
</organism>
<reference evidence="2" key="1">
    <citation type="submission" date="2015-11" db="EMBL/GenBank/DDBJ databases">
        <authorList>
            <person name="Zhang Y."/>
            <person name="Guo Z."/>
        </authorList>
    </citation>
    <scope>NUCLEOTIDE SEQUENCE</scope>
    <source>
        <strain evidence="2">BN30871</strain>
    </source>
</reference>
<dbReference type="Gene3D" id="1.10.340.30">
    <property type="entry name" value="Hypothetical protein, domain 2"/>
    <property type="match status" value="1"/>
</dbReference>
<evidence type="ECO:0000256" key="1">
    <source>
        <dbReference type="PIRSR" id="PIRSR605019-1"/>
    </source>
</evidence>
<protein>
    <submittedName>
        <fullName evidence="2">DNA-3-methyladenine glycosylase 1</fullName>
        <ecNumber evidence="2">3.2.2.20</ecNumber>
    </submittedName>
</protein>
<proteinExistence type="predicted"/>
<keyword evidence="1" id="KW-0479">Metal-binding</keyword>
<name>A0A0S4XNI6_9BACT</name>